<dbReference type="Gene3D" id="3.30.360.10">
    <property type="entry name" value="Dihydrodipicolinate Reductase, domain 2"/>
    <property type="match status" value="1"/>
</dbReference>
<sequence>MPAHGLAILGSGIFAKEAHLPALAALGGAVDVKAVYSRSRKSSTEFAEAAQEKLGLKHKLDVYNEEDEGRSLDSLLARPDIEAVIVVLPITLQPDIVRKALAAGKHVLSEKPVAPDVASGRALIEEYEAKYKPQGLVWRVAENFETEPGFQAAQRIVHGGKLGTIKYYNARAYSWVDTHSKWYNTPWRTVPDYQGGFLLDGGVHTIAVLRKVLPSSFTSVSAYASLAKDILKPHDTINAVVASDDNSHGIIELSWGTPVQSRVTEAHSSISVTGDKGWLEATRVGENIRVVVRTAVLDENGKPVWDEEKKQWKETEEVIEEKSCGVEKEIESWLRAVDGEDDGLDAPRGTLVDVAFIEAALNSKGTPVDLKKLVTG</sequence>
<dbReference type="STRING" id="139420.A0A371DIV4"/>
<dbReference type="PANTHER" id="PTHR42840">
    <property type="entry name" value="NAD(P)-BINDING ROSSMANN-FOLD SUPERFAMILY PROTEIN-RELATED"/>
    <property type="match status" value="1"/>
</dbReference>
<dbReference type="InterPro" id="IPR055170">
    <property type="entry name" value="GFO_IDH_MocA-like_dom"/>
</dbReference>
<keyword evidence="5" id="KW-1185">Reference proteome</keyword>
<proteinExistence type="inferred from homology"/>
<dbReference type="Proteomes" id="UP000256964">
    <property type="component" value="Unassembled WGS sequence"/>
</dbReference>
<dbReference type="Gene3D" id="3.40.50.720">
    <property type="entry name" value="NAD(P)-binding Rossmann-like Domain"/>
    <property type="match status" value="1"/>
</dbReference>
<gene>
    <name evidence="4" type="ORF">OH76DRAFT_1454310</name>
</gene>
<evidence type="ECO:0000259" key="2">
    <source>
        <dbReference type="Pfam" id="PF01408"/>
    </source>
</evidence>
<evidence type="ECO:0000256" key="1">
    <source>
        <dbReference type="ARBA" id="ARBA00010928"/>
    </source>
</evidence>
<protein>
    <submittedName>
        <fullName evidence="4">Oxidoreductase family protein</fullName>
    </submittedName>
</protein>
<accession>A0A371DIV4</accession>
<dbReference type="PANTHER" id="PTHR42840:SF5">
    <property type="entry name" value="NAD(P)-BINDING ROSSMANN-FOLD SUPERFAMILY PROTEIN"/>
    <property type="match status" value="1"/>
</dbReference>
<dbReference type="InterPro" id="IPR036291">
    <property type="entry name" value="NAD(P)-bd_dom_sf"/>
</dbReference>
<dbReference type="GO" id="GO:0006740">
    <property type="term" value="P:NADPH regeneration"/>
    <property type="evidence" value="ECO:0007669"/>
    <property type="project" value="TreeGrafter"/>
</dbReference>
<dbReference type="GO" id="GO:0005737">
    <property type="term" value="C:cytoplasm"/>
    <property type="evidence" value="ECO:0007669"/>
    <property type="project" value="TreeGrafter"/>
</dbReference>
<dbReference type="Pfam" id="PF22725">
    <property type="entry name" value="GFO_IDH_MocA_C3"/>
    <property type="match status" value="1"/>
</dbReference>
<dbReference type="Pfam" id="PF01408">
    <property type="entry name" value="GFO_IDH_MocA"/>
    <property type="match status" value="1"/>
</dbReference>
<dbReference type="GO" id="GO:0000166">
    <property type="term" value="F:nucleotide binding"/>
    <property type="evidence" value="ECO:0007669"/>
    <property type="project" value="InterPro"/>
</dbReference>
<dbReference type="EMBL" id="KZ857390">
    <property type="protein sequence ID" value="RDX52463.1"/>
    <property type="molecule type" value="Genomic_DNA"/>
</dbReference>
<name>A0A371DIV4_9APHY</name>
<dbReference type="SUPFAM" id="SSF55347">
    <property type="entry name" value="Glyceraldehyde-3-phosphate dehydrogenase-like, C-terminal domain"/>
    <property type="match status" value="1"/>
</dbReference>
<feature type="domain" description="GFO/IDH/MocA-like oxidoreductase" evidence="3">
    <location>
        <begin position="150"/>
        <end position="280"/>
    </location>
</feature>
<comment type="similarity">
    <text evidence="1">Belongs to the Gfo/Idh/MocA family.</text>
</comment>
<dbReference type="SUPFAM" id="SSF51735">
    <property type="entry name" value="NAD(P)-binding Rossmann-fold domains"/>
    <property type="match status" value="1"/>
</dbReference>
<evidence type="ECO:0000313" key="4">
    <source>
        <dbReference type="EMBL" id="RDX52463.1"/>
    </source>
</evidence>
<dbReference type="OrthoDB" id="64915at2759"/>
<dbReference type="AlphaFoldDB" id="A0A371DIV4"/>
<feature type="domain" description="Gfo/Idh/MocA-like oxidoreductase N-terminal" evidence="2">
    <location>
        <begin position="7"/>
        <end position="129"/>
    </location>
</feature>
<evidence type="ECO:0000259" key="3">
    <source>
        <dbReference type="Pfam" id="PF22725"/>
    </source>
</evidence>
<reference evidence="4 5" key="1">
    <citation type="journal article" date="2018" name="Biotechnol. Biofuels">
        <title>Integrative visual omics of the white-rot fungus Polyporus brumalis exposes the biotechnological potential of its oxidative enzymes for delignifying raw plant biomass.</title>
        <authorList>
            <person name="Miyauchi S."/>
            <person name="Rancon A."/>
            <person name="Drula E."/>
            <person name="Hage H."/>
            <person name="Chaduli D."/>
            <person name="Favel A."/>
            <person name="Grisel S."/>
            <person name="Henrissat B."/>
            <person name="Herpoel-Gimbert I."/>
            <person name="Ruiz-Duenas F.J."/>
            <person name="Chevret D."/>
            <person name="Hainaut M."/>
            <person name="Lin J."/>
            <person name="Wang M."/>
            <person name="Pangilinan J."/>
            <person name="Lipzen A."/>
            <person name="Lesage-Meessen L."/>
            <person name="Navarro D."/>
            <person name="Riley R."/>
            <person name="Grigoriev I.V."/>
            <person name="Zhou S."/>
            <person name="Raouche S."/>
            <person name="Rosso M.N."/>
        </authorList>
    </citation>
    <scope>NUCLEOTIDE SEQUENCE [LARGE SCALE GENOMIC DNA]</scope>
    <source>
        <strain evidence="4 5">BRFM 1820</strain>
    </source>
</reference>
<organism evidence="4 5">
    <name type="scientific">Lentinus brumalis</name>
    <dbReference type="NCBI Taxonomy" id="2498619"/>
    <lineage>
        <taxon>Eukaryota</taxon>
        <taxon>Fungi</taxon>
        <taxon>Dikarya</taxon>
        <taxon>Basidiomycota</taxon>
        <taxon>Agaricomycotina</taxon>
        <taxon>Agaricomycetes</taxon>
        <taxon>Polyporales</taxon>
        <taxon>Polyporaceae</taxon>
        <taxon>Lentinus</taxon>
    </lineage>
</organism>
<dbReference type="GO" id="GO:0016491">
    <property type="term" value="F:oxidoreductase activity"/>
    <property type="evidence" value="ECO:0007669"/>
    <property type="project" value="TreeGrafter"/>
</dbReference>
<dbReference type="InterPro" id="IPR000683">
    <property type="entry name" value="Gfo/Idh/MocA-like_OxRdtase_N"/>
</dbReference>
<evidence type="ECO:0000313" key="5">
    <source>
        <dbReference type="Proteomes" id="UP000256964"/>
    </source>
</evidence>